<name>A0ACD4PHI3_9BACT</name>
<dbReference type="EMBL" id="CP114370">
    <property type="protein sequence ID" value="WBP84073.1"/>
    <property type="molecule type" value="Genomic_DNA"/>
</dbReference>
<gene>
    <name evidence="1" type="ORF">Me_995_000019</name>
</gene>
<evidence type="ECO:0000313" key="2">
    <source>
        <dbReference type="Proteomes" id="UP001213039"/>
    </source>
</evidence>
<sequence>MREDIMISKYAAVDVGGTNVRFALFDQNGKIIAKEKTSTNFESAETTCSWIKEKIIENNIEYLALCIPGPSDYKNGIVLKSPNLGGSWENFDVKTFLLKGTKLKDIVFENDANAMALANHLYFNRPSHEVSQFYTISTGFGSGLIINNQIFHGNNYYAQEIAQIPVSKYDFEGASRLKNKNALELHCSGSGIQTKAKHYNLANSAQEVFELASKGNKKALEIVQEAKDTLTNMFAINAGIIAPHNFFVGGSVALAQKQLVKDAFEEAKKISDPNHFNGINLYFDELGDDSALIGLYYLVKLRNE</sequence>
<accession>A0ACD4PHI3</accession>
<reference evidence="1" key="1">
    <citation type="submission" date="2022-12" db="EMBL/GenBank/DDBJ databases">
        <authorList>
            <consortium name="Asia Pacific Centre for Animal Health"/>
            <person name="Klose S.M."/>
            <person name="Legione A.R."/>
            <person name="Monotti I."/>
            <person name="Bushell R."/>
            <person name="Marenda M.S."/>
            <person name="Sugiyama T."/>
            <person name="Browning G.F."/>
            <person name="Vaz P.K."/>
        </authorList>
    </citation>
    <scope>NUCLEOTIDE SEQUENCE</scope>
    <source>
        <strain evidence="1">Felid995</strain>
    </source>
</reference>
<evidence type="ECO:0000313" key="1">
    <source>
        <dbReference type="EMBL" id="WBP84073.1"/>
    </source>
</evidence>
<protein>
    <submittedName>
        <fullName evidence="1">ROK family protein</fullName>
    </submittedName>
</protein>
<keyword evidence="2" id="KW-1185">Reference proteome</keyword>
<organism evidence="1 2">
    <name type="scientific">Mycoplasmopsis edwardii</name>
    <dbReference type="NCBI Taxonomy" id="53558"/>
    <lineage>
        <taxon>Bacteria</taxon>
        <taxon>Bacillati</taxon>
        <taxon>Mycoplasmatota</taxon>
        <taxon>Mycoplasmoidales</taxon>
        <taxon>Metamycoplasmataceae</taxon>
        <taxon>Mycoplasmopsis</taxon>
    </lineage>
</organism>
<proteinExistence type="predicted"/>
<dbReference type="Proteomes" id="UP001213039">
    <property type="component" value="Chromosome"/>
</dbReference>